<sequence>MQKPKYIIKALRLLCIALLLALSACEKYESSILDGTYTIKQMSVDGKDIMPKLCSSNFGFRSRPSEAWFNGSALFEKDHHAQWVQLTEGKVDSIEIKSKIAMLNGRYKVVMSKNHNKARLDLVSKNVRIESYKIVD</sequence>
<evidence type="ECO:0008006" key="4">
    <source>
        <dbReference type="Google" id="ProtNLM"/>
    </source>
</evidence>
<keyword evidence="1" id="KW-0732">Signal</keyword>
<feature type="chain" id="PRO_5005818248" description="Lipocalin-like domain-containing protein" evidence="1">
    <location>
        <begin position="25"/>
        <end position="136"/>
    </location>
</feature>
<accession>A0A0M8MDF8</accession>
<evidence type="ECO:0000313" key="2">
    <source>
        <dbReference type="EMBL" id="KOS07885.1"/>
    </source>
</evidence>
<organism evidence="2 3">
    <name type="scientific">Flavobacterium akiainvivens</name>
    <dbReference type="NCBI Taxonomy" id="1202724"/>
    <lineage>
        <taxon>Bacteria</taxon>
        <taxon>Pseudomonadati</taxon>
        <taxon>Bacteroidota</taxon>
        <taxon>Flavobacteriia</taxon>
        <taxon>Flavobacteriales</taxon>
        <taxon>Flavobacteriaceae</taxon>
        <taxon>Flavobacterium</taxon>
    </lineage>
</organism>
<proteinExistence type="predicted"/>
<dbReference type="EMBL" id="LIYD01000005">
    <property type="protein sequence ID" value="KOS07885.1"/>
    <property type="molecule type" value="Genomic_DNA"/>
</dbReference>
<reference evidence="2 3" key="1">
    <citation type="submission" date="2015-08" db="EMBL/GenBank/DDBJ databases">
        <title>Whole genome sequence of Flavobacterium akiainvivens IK-1T, from decaying Wikstroemia oahuensis, an endemic Hawaiian shrub.</title>
        <authorList>
            <person name="Wan X."/>
            <person name="Hou S."/>
            <person name="Saito J."/>
            <person name="Donachie S."/>
        </authorList>
    </citation>
    <scope>NUCLEOTIDE SEQUENCE [LARGE SCALE GENOMIC DNA]</scope>
    <source>
        <strain evidence="2 3">IK-1</strain>
    </source>
</reference>
<dbReference type="PATRIC" id="fig|1202724.3.peg.3910"/>
<comment type="caution">
    <text evidence="2">The sequence shown here is derived from an EMBL/GenBank/DDBJ whole genome shotgun (WGS) entry which is preliminary data.</text>
</comment>
<dbReference type="RefSeq" id="WP_054409602.1">
    <property type="nucleotide sequence ID" value="NZ_FOYA01000002.1"/>
</dbReference>
<evidence type="ECO:0000256" key="1">
    <source>
        <dbReference type="SAM" id="SignalP"/>
    </source>
</evidence>
<gene>
    <name evidence="2" type="ORF">AM493_18835</name>
</gene>
<keyword evidence="3" id="KW-1185">Reference proteome</keyword>
<name>A0A0M8MDF8_9FLAO</name>
<dbReference type="PROSITE" id="PS51257">
    <property type="entry name" value="PROKAR_LIPOPROTEIN"/>
    <property type="match status" value="1"/>
</dbReference>
<dbReference type="AlphaFoldDB" id="A0A0M8MDF8"/>
<protein>
    <recommendedName>
        <fullName evidence="4">Lipocalin-like domain-containing protein</fullName>
    </recommendedName>
</protein>
<evidence type="ECO:0000313" key="3">
    <source>
        <dbReference type="Proteomes" id="UP000037755"/>
    </source>
</evidence>
<feature type="signal peptide" evidence="1">
    <location>
        <begin position="1"/>
        <end position="24"/>
    </location>
</feature>
<dbReference type="Proteomes" id="UP000037755">
    <property type="component" value="Unassembled WGS sequence"/>
</dbReference>